<organism evidence="3 4">
    <name type="scientific">Rhodococcus oxybenzonivorans</name>
    <dbReference type="NCBI Taxonomy" id="1990687"/>
    <lineage>
        <taxon>Bacteria</taxon>
        <taxon>Bacillati</taxon>
        <taxon>Actinomycetota</taxon>
        <taxon>Actinomycetes</taxon>
        <taxon>Mycobacteriales</taxon>
        <taxon>Nocardiaceae</taxon>
        <taxon>Rhodococcus</taxon>
    </lineage>
</organism>
<dbReference type="SUPFAM" id="SSF51556">
    <property type="entry name" value="Metallo-dependent hydrolases"/>
    <property type="match status" value="1"/>
</dbReference>
<geneLocation type="plasmid" evidence="4">
    <name>prb98</name>
</geneLocation>
<dbReference type="Proteomes" id="UP000245711">
    <property type="component" value="Plasmid pRB98"/>
</dbReference>
<dbReference type="AlphaFoldDB" id="A0A2S2C5W0"/>
<feature type="compositionally biased region" description="Basic and acidic residues" evidence="1">
    <location>
        <begin position="346"/>
        <end position="355"/>
    </location>
</feature>
<feature type="region of interest" description="Disordered" evidence="1">
    <location>
        <begin position="346"/>
        <end position="391"/>
    </location>
</feature>
<evidence type="ECO:0000313" key="4">
    <source>
        <dbReference type="Proteomes" id="UP000245711"/>
    </source>
</evidence>
<dbReference type="PANTHER" id="PTHR42889:SF1">
    <property type="entry name" value="BLR3681 PROTEIN"/>
    <property type="match status" value="1"/>
</dbReference>
<evidence type="ECO:0000313" key="3">
    <source>
        <dbReference type="EMBL" id="AWK76260.1"/>
    </source>
</evidence>
<dbReference type="Pfam" id="PF04909">
    <property type="entry name" value="Amidohydro_2"/>
    <property type="match status" value="1"/>
</dbReference>
<dbReference type="GO" id="GO:0016787">
    <property type="term" value="F:hydrolase activity"/>
    <property type="evidence" value="ECO:0007669"/>
    <property type="project" value="InterPro"/>
</dbReference>
<feature type="domain" description="Amidohydrolase-related" evidence="2">
    <location>
        <begin position="99"/>
        <end position="332"/>
    </location>
</feature>
<keyword evidence="3" id="KW-0614">Plasmid</keyword>
<dbReference type="KEGG" id="roz:CBI38_32850"/>
<keyword evidence="4" id="KW-1185">Reference proteome</keyword>
<dbReference type="OrthoDB" id="7325417at2"/>
<dbReference type="PANTHER" id="PTHR42889">
    <property type="entry name" value="BLR3681 PROTEIN"/>
    <property type="match status" value="1"/>
</dbReference>
<evidence type="ECO:0000256" key="1">
    <source>
        <dbReference type="SAM" id="MobiDB-lite"/>
    </source>
</evidence>
<dbReference type="Gene3D" id="3.20.20.140">
    <property type="entry name" value="Metal-dependent hydrolases"/>
    <property type="match status" value="1"/>
</dbReference>
<proteinExistence type="predicted"/>
<dbReference type="InterPro" id="IPR006680">
    <property type="entry name" value="Amidohydro-rel"/>
</dbReference>
<protein>
    <recommendedName>
        <fullName evidence="2">Amidohydrolase-related domain-containing protein</fullName>
    </recommendedName>
</protein>
<dbReference type="EMBL" id="CP021355">
    <property type="protein sequence ID" value="AWK76260.1"/>
    <property type="molecule type" value="Genomic_DNA"/>
</dbReference>
<evidence type="ECO:0000259" key="2">
    <source>
        <dbReference type="Pfam" id="PF04909"/>
    </source>
</evidence>
<sequence>MLDPTKEFIIDAVAHPYNHSPENYRDPEPAAMICEMAFGFNAGSPNPECVVPHDTYISDWSVEDTANVLFRESPNDLAVVHTLPFGGWFKDRYCSVEKSLEAVQRWPNRMRAYASVDPLQGKAALDELDRQVELLNPTGLKLYPTSWDIDAQRQIPFKMDDPKFAFPLYERAMELGIKVVAVHKSLPTGPLIDGDTSAVGDLEGAAGTFPDLAFEIVHGGLAFTEETAWLLGRFPNVYVNMEILNFVLERRPRMFSKILLGLMKVGGTAIYDRFIWATGCVVAHPRPGIEAFCEYLIPEDLLEEGGLFAPIEQISDDHKRNIFAGNWARLHGLDIEATKKAIADDEFSRARREDPNPQPWSTTSKWTQIEEERRKGSPTASAPDLPTVPAS</sequence>
<reference evidence="3 4" key="1">
    <citation type="submission" date="2017-05" db="EMBL/GenBank/DDBJ databases">
        <title>Isolation of Rhodococcus sp. S2-17 biodegrading of BP-3.</title>
        <authorList>
            <person name="Lee Y."/>
            <person name="Kim K.H."/>
            <person name="Chun B.H."/>
            <person name="Jung H.S."/>
            <person name="Jeon C.O."/>
        </authorList>
    </citation>
    <scope>NUCLEOTIDE SEQUENCE [LARGE SCALE GENOMIC DNA]</scope>
    <source>
        <strain evidence="3 4">S2-17</strain>
        <plasmid evidence="4">prb98</plasmid>
    </source>
</reference>
<gene>
    <name evidence="3" type="ORF">CBI38_32850</name>
</gene>
<accession>A0A2S2C5W0</accession>
<dbReference type="InterPro" id="IPR032466">
    <property type="entry name" value="Metal_Hydrolase"/>
</dbReference>
<dbReference type="RefSeq" id="WP_109335724.1">
    <property type="nucleotide sequence ID" value="NZ_CP021355.1"/>
</dbReference>
<name>A0A2S2C5W0_9NOCA</name>